<protein>
    <submittedName>
        <fullName evidence="1">Uncharacterized protein</fullName>
    </submittedName>
</protein>
<sequence length="101" mass="11219">MFGNGSGLYDREGRAGIYDQSQDTANIKPKHSQSGCRRGGLHGALFFHLAIVQTMHDAWCHGSGSDAKQLRSIFSLSSAIRTFEQFRKDALFHTAWSLLFA</sequence>
<accession>A0ACC3S5Y1</accession>
<keyword evidence="2" id="KW-1185">Reference proteome</keyword>
<reference evidence="1" key="1">
    <citation type="submission" date="2024-02" db="EMBL/GenBank/DDBJ databases">
        <title>Metagenome Assembled Genome of Zalaria obscura JY119.</title>
        <authorList>
            <person name="Vighnesh L."/>
            <person name="Jagadeeshwari U."/>
            <person name="Venkata Ramana C."/>
            <person name="Sasikala C."/>
        </authorList>
    </citation>
    <scope>NUCLEOTIDE SEQUENCE</scope>
    <source>
        <strain evidence="1">JY119</strain>
    </source>
</reference>
<name>A0ACC3S5Y1_9PEZI</name>
<evidence type="ECO:0000313" key="2">
    <source>
        <dbReference type="Proteomes" id="UP001320706"/>
    </source>
</evidence>
<dbReference type="Proteomes" id="UP001320706">
    <property type="component" value="Unassembled WGS sequence"/>
</dbReference>
<proteinExistence type="predicted"/>
<organism evidence="1 2">
    <name type="scientific">Zalaria obscura</name>
    <dbReference type="NCBI Taxonomy" id="2024903"/>
    <lineage>
        <taxon>Eukaryota</taxon>
        <taxon>Fungi</taxon>
        <taxon>Dikarya</taxon>
        <taxon>Ascomycota</taxon>
        <taxon>Pezizomycotina</taxon>
        <taxon>Dothideomycetes</taxon>
        <taxon>Dothideomycetidae</taxon>
        <taxon>Dothideales</taxon>
        <taxon>Zalariaceae</taxon>
        <taxon>Zalaria</taxon>
    </lineage>
</organism>
<comment type="caution">
    <text evidence="1">The sequence shown here is derived from an EMBL/GenBank/DDBJ whole genome shotgun (WGS) entry which is preliminary data.</text>
</comment>
<dbReference type="EMBL" id="JAMKPW020000040">
    <property type="protein sequence ID" value="KAK8198625.1"/>
    <property type="molecule type" value="Genomic_DNA"/>
</dbReference>
<evidence type="ECO:0000313" key="1">
    <source>
        <dbReference type="EMBL" id="KAK8198625.1"/>
    </source>
</evidence>
<gene>
    <name evidence="1" type="ORF">M8818_006492</name>
</gene>